<dbReference type="PATRIC" id="fig|216463.3.peg.760"/>
<feature type="transmembrane region" description="Helical" evidence="1">
    <location>
        <begin position="12"/>
        <end position="34"/>
    </location>
</feature>
<accession>A0A0F3RR13</accession>
<dbReference type="EMBL" id="JZCR01000019">
    <property type="protein sequence ID" value="KJW12468.1"/>
    <property type="molecule type" value="Genomic_DNA"/>
</dbReference>
<protein>
    <submittedName>
        <fullName evidence="2">Uncharacterized protein</fullName>
    </submittedName>
</protein>
<feature type="transmembrane region" description="Helical" evidence="1">
    <location>
        <begin position="162"/>
        <end position="187"/>
    </location>
</feature>
<dbReference type="OrthoDB" id="2294525at2"/>
<feature type="transmembrane region" description="Helical" evidence="1">
    <location>
        <begin position="62"/>
        <end position="81"/>
    </location>
</feature>
<evidence type="ECO:0000256" key="1">
    <source>
        <dbReference type="SAM" id="Phobius"/>
    </source>
</evidence>
<evidence type="ECO:0000313" key="2">
    <source>
        <dbReference type="EMBL" id="KJW12468.1"/>
    </source>
</evidence>
<dbReference type="STRING" id="216463.VC81_08220"/>
<proteinExistence type="predicted"/>
<feature type="transmembrane region" description="Helical" evidence="1">
    <location>
        <begin position="232"/>
        <end position="251"/>
    </location>
</feature>
<feature type="transmembrane region" description="Helical" evidence="1">
    <location>
        <begin position="101"/>
        <end position="123"/>
    </location>
</feature>
<evidence type="ECO:0000313" key="3">
    <source>
        <dbReference type="Proteomes" id="UP000033491"/>
    </source>
</evidence>
<reference evidence="2 3" key="1">
    <citation type="submission" date="2015-03" db="EMBL/GenBank/DDBJ databases">
        <authorList>
            <person name="Zheng J."/>
            <person name="Ganezle M."/>
        </authorList>
    </citation>
    <scope>NUCLEOTIDE SEQUENCE [LARGE SCALE GENOMIC DNA]</scope>
    <source>
        <strain evidence="2 3">LP38</strain>
    </source>
</reference>
<keyword evidence="1" id="KW-0472">Membrane</keyword>
<feature type="transmembrane region" description="Helical" evidence="1">
    <location>
        <begin position="194"/>
        <end position="212"/>
    </location>
</feature>
<comment type="caution">
    <text evidence="2">The sequence shown here is derived from an EMBL/GenBank/DDBJ whole genome shotgun (WGS) entry which is preliminary data.</text>
</comment>
<keyword evidence="1" id="KW-1133">Transmembrane helix</keyword>
<name>A0A0F3RR13_9LACO</name>
<dbReference type="RefSeq" id="WP_045807576.1">
    <property type="nucleotide sequence ID" value="NZ_BJZI01000009.1"/>
</dbReference>
<sequence length="264" mass="29955">MKIKKQLFKLPLCLGITLATIPIVLHITLVVIPISQGLSTEEINHTAITEWIGFSQHLKYPYIFYLALPFTCCLGINQLVIEKINSVFIKYAIIKQGINRFWLKSIALAFLDGFLIATLPLLIDLWATWTFLPSITSDWINNTMVVLPRLTFFHTLFYSTPYLLIIIYILMAGCLGGICSMLSIFVGLFTNKRFISTTASTVLCLLCAILATTWPKSFFDPTTVIIAYSPDYLPPFNLLVLSFFFTILIIWKLGTWRLHNVANS</sequence>
<gene>
    <name evidence="2" type="ORF">VC81_08220</name>
</gene>
<dbReference type="Proteomes" id="UP000033491">
    <property type="component" value="Unassembled WGS sequence"/>
</dbReference>
<organism evidence="2 3">
    <name type="scientific">Levilactobacillus spicheri</name>
    <dbReference type="NCBI Taxonomy" id="216463"/>
    <lineage>
        <taxon>Bacteria</taxon>
        <taxon>Bacillati</taxon>
        <taxon>Bacillota</taxon>
        <taxon>Bacilli</taxon>
        <taxon>Lactobacillales</taxon>
        <taxon>Lactobacillaceae</taxon>
        <taxon>Levilactobacillus</taxon>
    </lineage>
</organism>
<keyword evidence="1" id="KW-0812">Transmembrane</keyword>
<dbReference type="AlphaFoldDB" id="A0A0F3RR13"/>